<evidence type="ECO:0000313" key="7">
    <source>
        <dbReference type="Proteomes" id="UP000288216"/>
    </source>
</evidence>
<keyword evidence="3 5" id="KW-1133">Transmembrane helix</keyword>
<protein>
    <recommendedName>
        <fullName evidence="8">Amino acid permease/ SLC12A domain-containing protein</fullName>
    </recommendedName>
</protein>
<organism evidence="6 7">
    <name type="scientific">Scyliorhinus torazame</name>
    <name type="common">Cloudy catshark</name>
    <name type="synonym">Catulus torazame</name>
    <dbReference type="NCBI Taxonomy" id="75743"/>
    <lineage>
        <taxon>Eukaryota</taxon>
        <taxon>Metazoa</taxon>
        <taxon>Chordata</taxon>
        <taxon>Craniata</taxon>
        <taxon>Vertebrata</taxon>
        <taxon>Chondrichthyes</taxon>
        <taxon>Elasmobranchii</taxon>
        <taxon>Galeomorphii</taxon>
        <taxon>Galeoidea</taxon>
        <taxon>Carcharhiniformes</taxon>
        <taxon>Scyliorhinidae</taxon>
        <taxon>Scyliorhinus</taxon>
    </lineage>
</organism>
<evidence type="ECO:0000313" key="6">
    <source>
        <dbReference type="EMBL" id="GCB75976.1"/>
    </source>
</evidence>
<dbReference type="STRING" id="75743.A0A401PS60"/>
<feature type="non-terminal residue" evidence="6">
    <location>
        <position position="64"/>
    </location>
</feature>
<dbReference type="GO" id="GO:0016020">
    <property type="term" value="C:membrane"/>
    <property type="evidence" value="ECO:0007669"/>
    <property type="project" value="UniProtKB-SubCell"/>
</dbReference>
<reference evidence="6 7" key="1">
    <citation type="journal article" date="2018" name="Nat. Ecol. Evol.">
        <title>Shark genomes provide insights into elasmobranch evolution and the origin of vertebrates.</title>
        <authorList>
            <person name="Hara Y"/>
            <person name="Yamaguchi K"/>
            <person name="Onimaru K"/>
            <person name="Kadota M"/>
            <person name="Koyanagi M"/>
            <person name="Keeley SD"/>
            <person name="Tatsumi K"/>
            <person name="Tanaka K"/>
            <person name="Motone F"/>
            <person name="Kageyama Y"/>
            <person name="Nozu R"/>
            <person name="Adachi N"/>
            <person name="Nishimura O"/>
            <person name="Nakagawa R"/>
            <person name="Tanegashima C"/>
            <person name="Kiyatake I"/>
            <person name="Matsumoto R"/>
            <person name="Murakumo K"/>
            <person name="Nishida K"/>
            <person name="Terakita A"/>
            <person name="Kuratani S"/>
            <person name="Sato K"/>
            <person name="Hyodo S Kuraku.S."/>
        </authorList>
    </citation>
    <scope>NUCLEOTIDE SEQUENCE [LARGE SCALE GENOMIC DNA]</scope>
</reference>
<proteinExistence type="predicted"/>
<dbReference type="InterPro" id="IPR050598">
    <property type="entry name" value="AminoAcid_Transporter"/>
</dbReference>
<sequence>MLKSVLFRNQLNFITEELKNPYRNLPLAIIIGIPLVTVCYILVNVAYFTIMTPAELLQSSAVAV</sequence>
<comment type="subcellular location">
    <subcellularLocation>
        <location evidence="1">Membrane</location>
        <topology evidence="1">Multi-pass membrane protein</topology>
    </subcellularLocation>
</comment>
<evidence type="ECO:0000256" key="5">
    <source>
        <dbReference type="SAM" id="Phobius"/>
    </source>
</evidence>
<dbReference type="Gene3D" id="1.20.1740.10">
    <property type="entry name" value="Amino acid/polyamine transporter I"/>
    <property type="match status" value="1"/>
</dbReference>
<dbReference type="OrthoDB" id="10062876at2759"/>
<dbReference type="Proteomes" id="UP000288216">
    <property type="component" value="Unassembled WGS sequence"/>
</dbReference>
<accession>A0A401PS60</accession>
<evidence type="ECO:0000256" key="4">
    <source>
        <dbReference type="ARBA" id="ARBA00023136"/>
    </source>
</evidence>
<keyword evidence="7" id="KW-1185">Reference proteome</keyword>
<evidence type="ECO:0000256" key="3">
    <source>
        <dbReference type="ARBA" id="ARBA00022989"/>
    </source>
</evidence>
<dbReference type="PANTHER" id="PTHR11785:SF354">
    <property type="entry name" value="B(0,+)-TYPE AMINO ACID TRANSPORTER 1"/>
    <property type="match status" value="1"/>
</dbReference>
<name>A0A401PS60_SCYTO</name>
<keyword evidence="4 5" id="KW-0472">Membrane</keyword>
<comment type="caution">
    <text evidence="6">The sequence shown here is derived from an EMBL/GenBank/DDBJ whole genome shotgun (WGS) entry which is preliminary data.</text>
</comment>
<evidence type="ECO:0000256" key="1">
    <source>
        <dbReference type="ARBA" id="ARBA00004141"/>
    </source>
</evidence>
<dbReference type="Pfam" id="PF13520">
    <property type="entry name" value="AA_permease_2"/>
    <property type="match status" value="1"/>
</dbReference>
<keyword evidence="2 5" id="KW-0812">Transmembrane</keyword>
<feature type="transmembrane region" description="Helical" evidence="5">
    <location>
        <begin position="27"/>
        <end position="50"/>
    </location>
</feature>
<evidence type="ECO:0008006" key="8">
    <source>
        <dbReference type="Google" id="ProtNLM"/>
    </source>
</evidence>
<evidence type="ECO:0000256" key="2">
    <source>
        <dbReference type="ARBA" id="ARBA00022692"/>
    </source>
</evidence>
<dbReference type="InterPro" id="IPR002293">
    <property type="entry name" value="AA/rel_permease1"/>
</dbReference>
<dbReference type="EMBL" id="BFAA01011288">
    <property type="protein sequence ID" value="GCB75976.1"/>
    <property type="molecule type" value="Genomic_DNA"/>
</dbReference>
<dbReference type="PANTHER" id="PTHR11785">
    <property type="entry name" value="AMINO ACID TRANSPORTER"/>
    <property type="match status" value="1"/>
</dbReference>
<dbReference type="AlphaFoldDB" id="A0A401PS60"/>
<dbReference type="GO" id="GO:0015179">
    <property type="term" value="F:L-amino acid transmembrane transporter activity"/>
    <property type="evidence" value="ECO:0007669"/>
    <property type="project" value="TreeGrafter"/>
</dbReference>
<gene>
    <name evidence="6" type="ORF">scyTo_0017406</name>
</gene>